<sequence>MKPQYKAEAERAAMANLMDGEDGIIRLYDRVGYFGFSVHNVELTNLMPFTKSAESEGRKAMREELAVIY</sequence>
<reference evidence="1 2" key="1">
    <citation type="journal article" date="2023" name="J. Hered.">
        <title>Chromosome-level genome of the wood stork (Mycteria americana) provides insight into avian chromosome evolution.</title>
        <authorList>
            <person name="Flamio R. Jr."/>
            <person name="Ramstad K.M."/>
        </authorList>
    </citation>
    <scope>NUCLEOTIDE SEQUENCE [LARGE SCALE GENOMIC DNA]</scope>
    <source>
        <strain evidence="1">JAX WOST 10</strain>
    </source>
</reference>
<gene>
    <name evidence="1" type="ORF">QYF61_020567</name>
</gene>
<organism evidence="1 2">
    <name type="scientific">Mycteria americana</name>
    <name type="common">Wood stork</name>
    <dbReference type="NCBI Taxonomy" id="33587"/>
    <lineage>
        <taxon>Eukaryota</taxon>
        <taxon>Metazoa</taxon>
        <taxon>Chordata</taxon>
        <taxon>Craniata</taxon>
        <taxon>Vertebrata</taxon>
        <taxon>Euteleostomi</taxon>
        <taxon>Archelosauria</taxon>
        <taxon>Archosauria</taxon>
        <taxon>Dinosauria</taxon>
        <taxon>Saurischia</taxon>
        <taxon>Theropoda</taxon>
        <taxon>Coelurosauria</taxon>
        <taxon>Aves</taxon>
        <taxon>Neognathae</taxon>
        <taxon>Neoaves</taxon>
        <taxon>Aequornithes</taxon>
        <taxon>Ciconiiformes</taxon>
        <taxon>Ciconiidae</taxon>
        <taxon>Mycteria</taxon>
    </lineage>
</organism>
<name>A0AAN7NCB1_MYCAM</name>
<dbReference type="EMBL" id="JAUNZN010000014">
    <property type="protein sequence ID" value="KAK4812782.1"/>
    <property type="molecule type" value="Genomic_DNA"/>
</dbReference>
<proteinExistence type="predicted"/>
<dbReference type="AlphaFoldDB" id="A0AAN7NCB1"/>
<evidence type="ECO:0000313" key="2">
    <source>
        <dbReference type="Proteomes" id="UP001333110"/>
    </source>
</evidence>
<keyword evidence="2" id="KW-1185">Reference proteome</keyword>
<evidence type="ECO:0000313" key="1">
    <source>
        <dbReference type="EMBL" id="KAK4812782.1"/>
    </source>
</evidence>
<comment type="caution">
    <text evidence="1">The sequence shown here is derived from an EMBL/GenBank/DDBJ whole genome shotgun (WGS) entry which is preliminary data.</text>
</comment>
<dbReference type="Proteomes" id="UP001333110">
    <property type="component" value="Unassembled WGS sequence"/>
</dbReference>
<accession>A0AAN7NCB1</accession>
<protein>
    <submittedName>
        <fullName evidence="1">Uncharacterized protein</fullName>
    </submittedName>
</protein>